<dbReference type="CDD" id="cd03221">
    <property type="entry name" value="ABCF_EF-3"/>
    <property type="match status" value="2"/>
</dbReference>
<keyword evidence="3" id="KW-0067">ATP-binding</keyword>
<dbReference type="SUPFAM" id="SSF52540">
    <property type="entry name" value="P-loop containing nucleoside triphosphate hydrolases"/>
    <property type="match status" value="2"/>
</dbReference>
<feature type="domain" description="ABC transporter" evidence="6">
    <location>
        <begin position="391"/>
        <end position="610"/>
    </location>
</feature>
<proteinExistence type="predicted"/>
<dbReference type="PROSITE" id="PS50893">
    <property type="entry name" value="ABC_TRANSPORTER_2"/>
    <property type="match status" value="2"/>
</dbReference>
<evidence type="ECO:0000256" key="5">
    <source>
        <dbReference type="SAM" id="MobiDB-lite"/>
    </source>
</evidence>
<dbReference type="RefSeq" id="XP_022481151.1">
    <property type="nucleotide sequence ID" value="XM_022612534.1"/>
</dbReference>
<keyword evidence="1" id="KW-0677">Repeat</keyword>
<gene>
    <name evidence="7" type="ORF">CORC01_00878</name>
</gene>
<dbReference type="InterPro" id="IPR032781">
    <property type="entry name" value="ABC_tran_Xtn"/>
</dbReference>
<keyword evidence="4" id="KW-0175">Coiled coil</keyword>
<dbReference type="PROSITE" id="PS00211">
    <property type="entry name" value="ABC_TRANSPORTER_1"/>
    <property type="match status" value="1"/>
</dbReference>
<dbReference type="InterPro" id="IPR017871">
    <property type="entry name" value="ABC_transporter-like_CS"/>
</dbReference>
<dbReference type="Proteomes" id="UP000176998">
    <property type="component" value="Unassembled WGS sequence"/>
</dbReference>
<dbReference type="GeneID" id="34554044"/>
<dbReference type="Pfam" id="PF12848">
    <property type="entry name" value="ABC_tran_Xtn"/>
    <property type="match status" value="1"/>
</dbReference>
<dbReference type="InterPro" id="IPR003439">
    <property type="entry name" value="ABC_transporter-like_ATP-bd"/>
</dbReference>
<dbReference type="PANTHER" id="PTHR19211:SF15">
    <property type="entry name" value="ATP-BINDING CASSETTE SUB-FAMILY F MEMBER 2"/>
    <property type="match status" value="1"/>
</dbReference>
<feature type="coiled-coil region" evidence="4">
    <location>
        <begin position="150"/>
        <end position="177"/>
    </location>
</feature>
<evidence type="ECO:0000313" key="8">
    <source>
        <dbReference type="Proteomes" id="UP000176998"/>
    </source>
</evidence>
<dbReference type="FunFam" id="3.40.50.300:FF:000549">
    <property type="entry name" value="ABC transporter ATP-binding protein arb1"/>
    <property type="match status" value="1"/>
</dbReference>
<dbReference type="STRING" id="1209926.A0A1G4BRU2"/>
<dbReference type="SMART" id="SM00382">
    <property type="entry name" value="AAA"/>
    <property type="match status" value="2"/>
</dbReference>
<keyword evidence="2" id="KW-0547">Nucleotide-binding</keyword>
<feature type="domain" description="ABC transporter" evidence="6">
    <location>
        <begin position="80"/>
        <end position="321"/>
    </location>
</feature>
<reference evidence="7 8" key="1">
    <citation type="submission" date="2016-09" db="EMBL/GenBank/DDBJ databases">
        <authorList>
            <person name="Capua I."/>
            <person name="De Benedictis P."/>
            <person name="Joannis T."/>
            <person name="Lombin L.H."/>
            <person name="Cattoli G."/>
        </authorList>
    </citation>
    <scope>NUCLEOTIDE SEQUENCE [LARGE SCALE GENOMIC DNA]</scope>
    <source>
        <strain evidence="7 8">IMI 309357</strain>
    </source>
</reference>
<protein>
    <submittedName>
        <fullName evidence="7">ABC transporter</fullName>
    </submittedName>
</protein>
<dbReference type="OrthoDB" id="2110130at2759"/>
<sequence length="612" mass="68071">MVSSSKEKRLAKKAAEGKLDKKKGSKNVSTTASSVNGDEPATGANDAEEIKRLADQMDKHGISDRVTTGVLSSTQASKDVKITSASLVFHGRVLFNDTTLELSYGRRYGLLGENGCGKSTLLKAIAAREFPIPEHIDIYLLNEGAPPTELGALEWVVTEAEREMERLDKLAEKILEDEGPESPVLMDLYEHMEKMDPATFSTRASLILTGLGFNKVTIHKKTKDMSGGWRMRVALAKALFVKPSLLLLDDPTAHLDLEACVWLEEYLKKWDRTLVLVSHSMDFLNGVCNTMVDMRGKQLLYYGGNYDIYNRTRTEQETNQMKAYQKQQDEIVHIKKFIASAGTYANLVRQAKSRQKILDKMEADGFIQPVIPDKVFTFRFADVEKLPPPVLSFDDVTFSYSGDPKDDLYRNIDLGFDMDSRTALVGPNGVGKSTLLRLMTGKLSPTAGSVTRHTHLKLGLYSQHSAEQLDLTKSALDFVREKYSEKSQDYQYWRQQLGRYGLTGEAQTSLIGTLSDGQKSRIVFALLAIESPNMLLLDEPTNGLDIPTIDSLADAINAFSGGVIVVSHDFRLLDKIAKQILVCEDRTIKPWGDSIGAYKNYLRKKMVSAGAV</sequence>
<evidence type="ECO:0000256" key="4">
    <source>
        <dbReference type="SAM" id="Coils"/>
    </source>
</evidence>
<feature type="compositionally biased region" description="Basic and acidic residues" evidence="5">
    <location>
        <begin position="1"/>
        <end position="19"/>
    </location>
</feature>
<dbReference type="AlphaFoldDB" id="A0A1G4BRU2"/>
<accession>A0A1G4BRU2</accession>
<feature type="compositionally biased region" description="Polar residues" evidence="5">
    <location>
        <begin position="26"/>
        <end position="36"/>
    </location>
</feature>
<dbReference type="InterPro" id="IPR050611">
    <property type="entry name" value="ABCF"/>
</dbReference>
<dbReference type="Pfam" id="PF00005">
    <property type="entry name" value="ABC_tran"/>
    <property type="match status" value="2"/>
</dbReference>
<dbReference type="GO" id="GO:0016887">
    <property type="term" value="F:ATP hydrolysis activity"/>
    <property type="evidence" value="ECO:0007669"/>
    <property type="project" value="InterPro"/>
</dbReference>
<evidence type="ECO:0000256" key="1">
    <source>
        <dbReference type="ARBA" id="ARBA00022737"/>
    </source>
</evidence>
<comment type="caution">
    <text evidence="7">The sequence shown here is derived from an EMBL/GenBank/DDBJ whole genome shotgun (WGS) entry which is preliminary data.</text>
</comment>
<dbReference type="InterPro" id="IPR027417">
    <property type="entry name" value="P-loop_NTPase"/>
</dbReference>
<evidence type="ECO:0000259" key="6">
    <source>
        <dbReference type="PROSITE" id="PS50893"/>
    </source>
</evidence>
<dbReference type="EMBL" id="MJBS01000004">
    <property type="protein sequence ID" value="OHF04016.1"/>
    <property type="molecule type" value="Genomic_DNA"/>
</dbReference>
<evidence type="ECO:0000256" key="2">
    <source>
        <dbReference type="ARBA" id="ARBA00022741"/>
    </source>
</evidence>
<dbReference type="GO" id="GO:0005524">
    <property type="term" value="F:ATP binding"/>
    <property type="evidence" value="ECO:0007669"/>
    <property type="project" value="UniProtKB-KW"/>
</dbReference>
<dbReference type="InterPro" id="IPR003593">
    <property type="entry name" value="AAA+_ATPase"/>
</dbReference>
<evidence type="ECO:0000313" key="7">
    <source>
        <dbReference type="EMBL" id="OHF04016.1"/>
    </source>
</evidence>
<dbReference type="PANTHER" id="PTHR19211">
    <property type="entry name" value="ATP-BINDING TRANSPORT PROTEIN-RELATED"/>
    <property type="match status" value="1"/>
</dbReference>
<feature type="region of interest" description="Disordered" evidence="5">
    <location>
        <begin position="1"/>
        <end position="44"/>
    </location>
</feature>
<keyword evidence="8" id="KW-1185">Reference proteome</keyword>
<name>A0A1G4BRU2_9PEZI</name>
<dbReference type="Gene3D" id="3.40.50.300">
    <property type="entry name" value="P-loop containing nucleotide triphosphate hydrolases"/>
    <property type="match status" value="2"/>
</dbReference>
<dbReference type="FunFam" id="3.40.50.300:FF:000618">
    <property type="entry name" value="ATP-binding cassette (ABC) transporter, putative"/>
    <property type="match status" value="1"/>
</dbReference>
<evidence type="ECO:0000256" key="3">
    <source>
        <dbReference type="ARBA" id="ARBA00022840"/>
    </source>
</evidence>
<organism evidence="7 8">
    <name type="scientific">Colletotrichum orchidophilum</name>
    <dbReference type="NCBI Taxonomy" id="1209926"/>
    <lineage>
        <taxon>Eukaryota</taxon>
        <taxon>Fungi</taxon>
        <taxon>Dikarya</taxon>
        <taxon>Ascomycota</taxon>
        <taxon>Pezizomycotina</taxon>
        <taxon>Sordariomycetes</taxon>
        <taxon>Hypocreomycetidae</taxon>
        <taxon>Glomerellales</taxon>
        <taxon>Glomerellaceae</taxon>
        <taxon>Colletotrichum</taxon>
    </lineage>
</organism>